<dbReference type="SUPFAM" id="SSF56672">
    <property type="entry name" value="DNA/RNA polymerases"/>
    <property type="match status" value="1"/>
</dbReference>
<dbReference type="Pfam" id="PF05380">
    <property type="entry name" value="Peptidase_A17"/>
    <property type="match status" value="1"/>
</dbReference>
<accession>A0AAV3ZW37</accession>
<evidence type="ECO:0000313" key="2">
    <source>
        <dbReference type="Proteomes" id="UP000735302"/>
    </source>
</evidence>
<protein>
    <submittedName>
        <fullName evidence="1">Pao retrotransposon peptidase superfamily</fullName>
    </submittedName>
</protein>
<organism evidence="1 2">
    <name type="scientific">Plakobranchus ocellatus</name>
    <dbReference type="NCBI Taxonomy" id="259542"/>
    <lineage>
        <taxon>Eukaryota</taxon>
        <taxon>Metazoa</taxon>
        <taxon>Spiralia</taxon>
        <taxon>Lophotrochozoa</taxon>
        <taxon>Mollusca</taxon>
        <taxon>Gastropoda</taxon>
        <taxon>Heterobranchia</taxon>
        <taxon>Euthyneura</taxon>
        <taxon>Panpulmonata</taxon>
        <taxon>Sacoglossa</taxon>
        <taxon>Placobranchoidea</taxon>
        <taxon>Plakobranchidae</taxon>
        <taxon>Plakobranchus</taxon>
    </lineage>
</organism>
<dbReference type="PANTHER" id="PTHR47331">
    <property type="entry name" value="PHD-TYPE DOMAIN-CONTAINING PROTEIN"/>
    <property type="match status" value="1"/>
</dbReference>
<dbReference type="Proteomes" id="UP000735302">
    <property type="component" value="Unassembled WGS sequence"/>
</dbReference>
<dbReference type="PANTHER" id="PTHR47331:SF1">
    <property type="entry name" value="GAG-LIKE PROTEIN"/>
    <property type="match status" value="1"/>
</dbReference>
<keyword evidence="2" id="KW-1185">Reference proteome</keyword>
<sequence length="255" mass="29092">MKDRLMSNVKAAHKRLYALDRKLSSDPELNDKYHKVFIHLEKQGTIEEIPSEGWTHSEHPIFYLPHRPVVREESTSIKNPPVFDARAKGENGVSLNDCLEIGPKLTPDLVQILLRFRRWKYGLSADIQKASLQIEVESADRDVHRFLLMDTNKQQFQGGIQDWVVGLKVISNWRIPRRLPAGNWKNMKGAELIVFVDASEKASGTCMYLKSMEEQRTQTKLVATKVRVAPLKKVTLPRLELLSALLGAQVCERGI</sequence>
<dbReference type="InterPro" id="IPR043502">
    <property type="entry name" value="DNA/RNA_pol_sf"/>
</dbReference>
<dbReference type="InterPro" id="IPR008042">
    <property type="entry name" value="Retrotrans_Pao"/>
</dbReference>
<proteinExistence type="predicted"/>
<reference evidence="1 2" key="1">
    <citation type="journal article" date="2021" name="Elife">
        <title>Chloroplast acquisition without the gene transfer in kleptoplastic sea slugs, Plakobranchus ocellatus.</title>
        <authorList>
            <person name="Maeda T."/>
            <person name="Takahashi S."/>
            <person name="Yoshida T."/>
            <person name="Shimamura S."/>
            <person name="Takaki Y."/>
            <person name="Nagai Y."/>
            <person name="Toyoda A."/>
            <person name="Suzuki Y."/>
            <person name="Arimoto A."/>
            <person name="Ishii H."/>
            <person name="Satoh N."/>
            <person name="Nishiyama T."/>
            <person name="Hasebe M."/>
            <person name="Maruyama T."/>
            <person name="Minagawa J."/>
            <person name="Obokata J."/>
            <person name="Shigenobu S."/>
        </authorList>
    </citation>
    <scope>NUCLEOTIDE SEQUENCE [LARGE SCALE GENOMIC DNA]</scope>
</reference>
<comment type="caution">
    <text evidence="1">The sequence shown here is derived from an EMBL/GenBank/DDBJ whole genome shotgun (WGS) entry which is preliminary data.</text>
</comment>
<name>A0AAV3ZW37_9GAST</name>
<gene>
    <name evidence="1" type="ORF">PoB_002516800</name>
</gene>
<dbReference type="EMBL" id="BLXT01002861">
    <property type="protein sequence ID" value="GFN98662.1"/>
    <property type="molecule type" value="Genomic_DNA"/>
</dbReference>
<dbReference type="AlphaFoldDB" id="A0AAV3ZW37"/>
<evidence type="ECO:0000313" key="1">
    <source>
        <dbReference type="EMBL" id="GFN98662.1"/>
    </source>
</evidence>